<comment type="caution">
    <text evidence="2">The sequence shown here is derived from an EMBL/GenBank/DDBJ whole genome shotgun (WGS) entry which is preliminary data.</text>
</comment>
<protein>
    <recommendedName>
        <fullName evidence="4">FeoB-associated Cys-rich membrane protein</fullName>
    </recommendedName>
</protein>
<evidence type="ECO:0008006" key="4">
    <source>
        <dbReference type="Google" id="ProtNLM"/>
    </source>
</evidence>
<name>A0A133XVZ5_9ACTN</name>
<dbReference type="PATRIC" id="fig|1393034.3.peg.448"/>
<evidence type="ECO:0000313" key="3">
    <source>
        <dbReference type="Proteomes" id="UP000070675"/>
    </source>
</evidence>
<keyword evidence="1" id="KW-1133">Transmembrane helix</keyword>
<keyword evidence="3" id="KW-1185">Reference proteome</keyword>
<keyword evidence="1" id="KW-0472">Membrane</keyword>
<keyword evidence="1" id="KW-0812">Transmembrane</keyword>
<proteinExistence type="predicted"/>
<dbReference type="RefSeq" id="WP_066304902.1">
    <property type="nucleotide sequence ID" value="NZ_KQ959487.1"/>
</dbReference>
<gene>
    <name evidence="2" type="ORF">HMPREF3192_00466</name>
</gene>
<feature type="transmembrane region" description="Helical" evidence="1">
    <location>
        <begin position="6"/>
        <end position="23"/>
    </location>
</feature>
<dbReference type="Proteomes" id="UP000070675">
    <property type="component" value="Unassembled WGS sequence"/>
</dbReference>
<evidence type="ECO:0000256" key="1">
    <source>
        <dbReference type="SAM" id="Phobius"/>
    </source>
</evidence>
<dbReference type="EMBL" id="LSCR01000006">
    <property type="protein sequence ID" value="KXB35101.1"/>
    <property type="molecule type" value="Genomic_DNA"/>
</dbReference>
<accession>A0A133XVZ5</accession>
<sequence>MSFVDVAVTAIVVAAVIGAIYRLRHSKGDCSGCASASNCCVTGDTECSCPIAQTVVAGMEAKFPSHKQAVSSHK</sequence>
<reference evidence="3" key="1">
    <citation type="submission" date="2016-01" db="EMBL/GenBank/DDBJ databases">
        <authorList>
            <person name="Mitreva M."/>
            <person name="Pepin K.H."/>
            <person name="Mihindukulasuriya K.A."/>
            <person name="Fulton R."/>
            <person name="Fronick C."/>
            <person name="O'Laughlin M."/>
            <person name="Miner T."/>
            <person name="Herter B."/>
            <person name="Rosa B.A."/>
            <person name="Cordes M."/>
            <person name="Tomlinson C."/>
            <person name="Wollam A."/>
            <person name="Palsikar V.B."/>
            <person name="Mardis E.R."/>
            <person name="Wilson R.K."/>
        </authorList>
    </citation>
    <scope>NUCLEOTIDE SEQUENCE [LARGE SCALE GENOMIC DNA]</scope>
    <source>
        <strain evidence="3">DNF00019</strain>
    </source>
</reference>
<dbReference type="AlphaFoldDB" id="A0A133XVZ5"/>
<evidence type="ECO:0000313" key="2">
    <source>
        <dbReference type="EMBL" id="KXB35101.1"/>
    </source>
</evidence>
<organism evidence="2 3">
    <name type="scientific">Atopobium deltae</name>
    <dbReference type="NCBI Taxonomy" id="1393034"/>
    <lineage>
        <taxon>Bacteria</taxon>
        <taxon>Bacillati</taxon>
        <taxon>Actinomycetota</taxon>
        <taxon>Coriobacteriia</taxon>
        <taxon>Coriobacteriales</taxon>
        <taxon>Atopobiaceae</taxon>
        <taxon>Atopobium</taxon>
    </lineage>
</organism>